<evidence type="ECO:0000256" key="8">
    <source>
        <dbReference type="ARBA" id="ARBA00022679"/>
    </source>
</evidence>
<evidence type="ECO:0000256" key="16">
    <source>
        <dbReference type="ARBA" id="ARBA00023242"/>
    </source>
</evidence>
<dbReference type="GO" id="GO:0006417">
    <property type="term" value="P:regulation of translation"/>
    <property type="evidence" value="ECO:0007669"/>
    <property type="project" value="UniProtKB-KW"/>
</dbReference>
<dbReference type="GO" id="GO:0005829">
    <property type="term" value="C:cytosol"/>
    <property type="evidence" value="ECO:0007669"/>
    <property type="project" value="UniProtKB-SubCell"/>
</dbReference>
<evidence type="ECO:0000256" key="11">
    <source>
        <dbReference type="ARBA" id="ARBA00022845"/>
    </source>
</evidence>
<dbReference type="Gene3D" id="3.30.360.10">
    <property type="entry name" value="Dihydrodipicolinate Reductase, domain 2"/>
    <property type="match status" value="1"/>
</dbReference>
<comment type="subcellular location">
    <subcellularLocation>
        <location evidence="2">Cytoplasm</location>
        <location evidence="2">Cytoskeleton</location>
    </subcellularLocation>
    <subcellularLocation>
        <location evidence="3">Cytoplasm</location>
        <location evidence="3">Cytosol</location>
    </subcellularLocation>
    <subcellularLocation>
        <location evidence="1">Nucleus</location>
    </subcellularLocation>
</comment>
<dbReference type="Gene3D" id="3.40.50.720">
    <property type="entry name" value="NAD(P)-binding Rossmann-like Domain"/>
    <property type="match status" value="1"/>
</dbReference>
<dbReference type="GO" id="GO:0004365">
    <property type="term" value="F:glyceraldehyde-3-phosphate dehydrogenase (NAD+) (phosphorylating) activity"/>
    <property type="evidence" value="ECO:0007669"/>
    <property type="project" value="UniProtKB-EC"/>
</dbReference>
<dbReference type="STRING" id="10029.G3HLP8"/>
<keyword evidence="7" id="KW-0963">Cytoplasm</keyword>
<keyword evidence="11" id="KW-0810">Translation regulation</keyword>
<evidence type="ECO:0000256" key="1">
    <source>
        <dbReference type="ARBA" id="ARBA00004123"/>
    </source>
</evidence>
<evidence type="ECO:0000256" key="7">
    <source>
        <dbReference type="ARBA" id="ARBA00022490"/>
    </source>
</evidence>
<dbReference type="GO" id="GO:0006915">
    <property type="term" value="P:apoptotic process"/>
    <property type="evidence" value="ECO:0007669"/>
    <property type="project" value="UniProtKB-KW"/>
</dbReference>
<dbReference type="Proteomes" id="UP000001075">
    <property type="component" value="Unassembled WGS sequence"/>
</dbReference>
<dbReference type="EC" id="1.2.1.12" evidence="6"/>
<proteinExistence type="inferred from homology"/>
<accession>G3HLP8</accession>
<dbReference type="GO" id="GO:0005634">
    <property type="term" value="C:nucleus"/>
    <property type="evidence" value="ECO:0007669"/>
    <property type="project" value="UniProtKB-SubCell"/>
</dbReference>
<dbReference type="GO" id="GO:0016740">
    <property type="term" value="F:transferase activity"/>
    <property type="evidence" value="ECO:0007669"/>
    <property type="project" value="UniProtKB-KW"/>
</dbReference>
<comment type="pathway">
    <text evidence="4">Carbohydrate degradation; glycolysis; pyruvate from D-glyceraldehyde 3-phosphate: step 1/5.</text>
</comment>
<evidence type="ECO:0000256" key="6">
    <source>
        <dbReference type="ARBA" id="ARBA00013119"/>
    </source>
</evidence>
<dbReference type="PANTHER" id="PTHR10836">
    <property type="entry name" value="GLYCERALDEHYDE 3-PHOSPHATE DEHYDROGENASE"/>
    <property type="match status" value="1"/>
</dbReference>
<dbReference type="AlphaFoldDB" id="G3HLP8"/>
<evidence type="ECO:0000313" key="22">
    <source>
        <dbReference type="EMBL" id="EGW03565.1"/>
    </source>
</evidence>
<comment type="catalytic activity">
    <reaction evidence="20">
        <text>S-nitroso-L-cysteinyl-[GAPDH] + L-cysteinyl-[protein] = L-cysteinyl-[GAPDH] + S-nitroso-L-cysteinyl-[protein]</text>
        <dbReference type="Rhea" id="RHEA:66684"/>
        <dbReference type="Rhea" id="RHEA-COMP:10131"/>
        <dbReference type="Rhea" id="RHEA-COMP:17089"/>
        <dbReference type="Rhea" id="RHEA-COMP:17090"/>
        <dbReference type="Rhea" id="RHEA-COMP:17091"/>
        <dbReference type="ChEBI" id="CHEBI:29950"/>
        <dbReference type="ChEBI" id="CHEBI:149494"/>
    </reaction>
    <physiologicalReaction direction="left-to-right" evidence="20">
        <dbReference type="Rhea" id="RHEA:66685"/>
    </physiologicalReaction>
</comment>
<evidence type="ECO:0000256" key="5">
    <source>
        <dbReference type="ARBA" id="ARBA00007406"/>
    </source>
</evidence>
<dbReference type="PANTHER" id="PTHR10836:SF111">
    <property type="entry name" value="GLYCERALDEHYDE-3-PHOSPHATE DEHYDROGENASE"/>
    <property type="match status" value="1"/>
</dbReference>
<evidence type="ECO:0000256" key="18">
    <source>
        <dbReference type="ARBA" id="ARBA00046997"/>
    </source>
</evidence>
<keyword evidence="14" id="KW-0324">Glycolysis</keyword>
<sequence length="119" mass="13397">MGQVIPELKGKLTGMAFHVPTPNVSIMDVTCNLEKTVMYDDVKKLMKQALDCLLKGILGYTENQVVFCDFNDNAYSSTFNVAAGIDLIDNFVQLISLYDNKNDYNNRVADLIDYMTPKM</sequence>
<evidence type="ECO:0000256" key="12">
    <source>
        <dbReference type="ARBA" id="ARBA00023002"/>
    </source>
</evidence>
<evidence type="ECO:0000256" key="14">
    <source>
        <dbReference type="ARBA" id="ARBA00023152"/>
    </source>
</evidence>
<evidence type="ECO:0000256" key="2">
    <source>
        <dbReference type="ARBA" id="ARBA00004245"/>
    </source>
</evidence>
<evidence type="ECO:0000256" key="4">
    <source>
        <dbReference type="ARBA" id="ARBA00004869"/>
    </source>
</evidence>
<evidence type="ECO:0000256" key="9">
    <source>
        <dbReference type="ARBA" id="ARBA00022703"/>
    </source>
</evidence>
<dbReference type="InParanoid" id="G3HLP8"/>
<keyword evidence="10" id="KW-0702">S-nitrosylation</keyword>
<evidence type="ECO:0000313" key="23">
    <source>
        <dbReference type="Proteomes" id="UP000001075"/>
    </source>
</evidence>
<keyword evidence="12" id="KW-0560">Oxidoreductase</keyword>
<keyword evidence="13" id="KW-0520">NAD</keyword>
<dbReference type="GO" id="GO:0005856">
    <property type="term" value="C:cytoskeleton"/>
    <property type="evidence" value="ECO:0007669"/>
    <property type="project" value="UniProtKB-SubCell"/>
</dbReference>
<dbReference type="Pfam" id="PF02800">
    <property type="entry name" value="Gp_dh_C"/>
    <property type="match status" value="1"/>
</dbReference>
<dbReference type="InterPro" id="IPR020831">
    <property type="entry name" value="GlycerAld/Erythrose_P_DH"/>
</dbReference>
<dbReference type="PRINTS" id="PR00078">
    <property type="entry name" value="G3PDHDRGNASE"/>
</dbReference>
<evidence type="ECO:0000256" key="3">
    <source>
        <dbReference type="ARBA" id="ARBA00004514"/>
    </source>
</evidence>
<feature type="domain" description="Glyceraldehyde 3-phosphate dehydrogenase catalytic" evidence="21">
    <location>
        <begin position="2"/>
        <end position="98"/>
    </location>
</feature>
<organism evidence="22 23">
    <name type="scientific">Cricetulus griseus</name>
    <name type="common">Chinese hamster</name>
    <name type="synonym">Cricetulus barabensis griseus</name>
    <dbReference type="NCBI Taxonomy" id="10029"/>
    <lineage>
        <taxon>Eukaryota</taxon>
        <taxon>Metazoa</taxon>
        <taxon>Chordata</taxon>
        <taxon>Craniata</taxon>
        <taxon>Vertebrata</taxon>
        <taxon>Euteleostomi</taxon>
        <taxon>Mammalia</taxon>
        <taxon>Eutheria</taxon>
        <taxon>Euarchontoglires</taxon>
        <taxon>Glires</taxon>
        <taxon>Rodentia</taxon>
        <taxon>Myomorpha</taxon>
        <taxon>Muroidea</taxon>
        <taxon>Cricetidae</taxon>
        <taxon>Cricetinae</taxon>
        <taxon>Cricetulus</taxon>
    </lineage>
</organism>
<keyword evidence="15" id="KW-0206">Cytoskeleton</keyword>
<keyword evidence="9" id="KW-0053">Apoptosis</keyword>
<evidence type="ECO:0000259" key="21">
    <source>
        <dbReference type="Pfam" id="PF02800"/>
    </source>
</evidence>
<keyword evidence="8" id="KW-0808">Transferase</keyword>
<comment type="subunit">
    <text evidence="18">Homotetramer. Interacts with TPPP; the interaction is direct. Interacts (when S-nitrosylated) with SIAH1; leading to nuclear translocation. Interacts with RILPL1/GOSPEL, leading to prevent the interaction between GAPDH and SIAH1 and prevent nuclear translocation. Interacts with CHP1; the interaction increases the binding of CHP1 with microtubules. Associates with microtubules. Interacts with EIF1AD, USP25, PRKCI and WARS1. Interacts with phosphorylated RPL13A; inhibited by oxidatively-modified low-densitity lipoprotein (LDL(ox)). Component of the GAIT complex. Interacts with FKBP6; leading to inhibit GAPDH catalytic activity. Interacts with TRAF2, promoting TRAF2 ubiquitination. Interacts with TRAF3, promoting TRAF3 ubiquitination.</text>
</comment>
<keyword evidence="16" id="KW-0539">Nucleus</keyword>
<dbReference type="InterPro" id="IPR020829">
    <property type="entry name" value="GlycerAld_3-P_DH_cat"/>
</dbReference>
<dbReference type="GO" id="GO:0006096">
    <property type="term" value="P:glycolytic process"/>
    <property type="evidence" value="ECO:0007669"/>
    <property type="project" value="UniProtKB-KW"/>
</dbReference>
<gene>
    <name evidence="22" type="ORF">I79_011640</name>
</gene>
<comment type="catalytic activity">
    <reaction evidence="19">
        <text>D-glyceraldehyde 3-phosphate + phosphate + NAD(+) = (2R)-3-phospho-glyceroyl phosphate + NADH + H(+)</text>
        <dbReference type="Rhea" id="RHEA:10300"/>
        <dbReference type="ChEBI" id="CHEBI:15378"/>
        <dbReference type="ChEBI" id="CHEBI:43474"/>
        <dbReference type="ChEBI" id="CHEBI:57540"/>
        <dbReference type="ChEBI" id="CHEBI:57604"/>
        <dbReference type="ChEBI" id="CHEBI:57945"/>
        <dbReference type="ChEBI" id="CHEBI:59776"/>
        <dbReference type="EC" id="1.2.1.12"/>
    </reaction>
</comment>
<evidence type="ECO:0000256" key="13">
    <source>
        <dbReference type="ARBA" id="ARBA00023027"/>
    </source>
</evidence>
<evidence type="ECO:0000256" key="10">
    <source>
        <dbReference type="ARBA" id="ARBA00022799"/>
    </source>
</evidence>
<evidence type="ECO:0000256" key="17">
    <source>
        <dbReference type="ARBA" id="ARBA00031890"/>
    </source>
</evidence>
<evidence type="ECO:0000256" key="20">
    <source>
        <dbReference type="ARBA" id="ARBA00048005"/>
    </source>
</evidence>
<name>G3HLP8_CRIGR</name>
<dbReference type="SUPFAM" id="SSF55347">
    <property type="entry name" value="Glyceraldehyde-3-phosphate dehydrogenase-like, C-terminal domain"/>
    <property type="match status" value="1"/>
</dbReference>
<evidence type="ECO:0000256" key="19">
    <source>
        <dbReference type="ARBA" id="ARBA00047698"/>
    </source>
</evidence>
<evidence type="ECO:0000256" key="15">
    <source>
        <dbReference type="ARBA" id="ARBA00023212"/>
    </source>
</evidence>
<reference evidence="23" key="1">
    <citation type="journal article" date="2011" name="Nat. Biotechnol.">
        <title>The genomic sequence of the Chinese hamster ovary (CHO)-K1 cell line.</title>
        <authorList>
            <person name="Xu X."/>
            <person name="Nagarajan H."/>
            <person name="Lewis N.E."/>
            <person name="Pan S."/>
            <person name="Cai Z."/>
            <person name="Liu X."/>
            <person name="Chen W."/>
            <person name="Xie M."/>
            <person name="Wang W."/>
            <person name="Hammond S."/>
            <person name="Andersen M.R."/>
            <person name="Neff N."/>
            <person name="Passarelli B."/>
            <person name="Koh W."/>
            <person name="Fan H.C."/>
            <person name="Wang J."/>
            <person name="Gui Y."/>
            <person name="Lee K.H."/>
            <person name="Betenbaugh M.J."/>
            <person name="Quake S.R."/>
            <person name="Famili I."/>
            <person name="Palsson B.O."/>
            <person name="Wang J."/>
        </authorList>
    </citation>
    <scope>NUCLEOTIDE SEQUENCE [LARGE SCALE GENOMIC DNA]</scope>
    <source>
        <strain evidence="23">CHO K1 cell line</strain>
    </source>
</reference>
<dbReference type="EMBL" id="JH000495">
    <property type="protein sequence ID" value="EGW03565.1"/>
    <property type="molecule type" value="Genomic_DNA"/>
</dbReference>
<protein>
    <recommendedName>
        <fullName evidence="6">glyceraldehyde-3-phosphate dehydrogenase (phosphorylating)</fullName>
        <ecNumber evidence="6">1.2.1.12</ecNumber>
    </recommendedName>
    <alternativeName>
        <fullName evidence="17">Peptidyl-cysteine S-nitrosylase GAPDH</fullName>
    </alternativeName>
</protein>
<comment type="similarity">
    <text evidence="5">Belongs to the glyceraldehyde-3-phosphate dehydrogenase family.</text>
</comment>